<dbReference type="OrthoDB" id="5371583at2759"/>
<dbReference type="AlphaFoldDB" id="A0A139HDB7"/>
<protein>
    <recommendedName>
        <fullName evidence="4">MARVEL domain-containing protein</fullName>
    </recommendedName>
</protein>
<feature type="transmembrane region" description="Helical" evidence="1">
    <location>
        <begin position="234"/>
        <end position="255"/>
    </location>
</feature>
<proteinExistence type="predicted"/>
<feature type="transmembrane region" description="Helical" evidence="1">
    <location>
        <begin position="132"/>
        <end position="153"/>
    </location>
</feature>
<dbReference type="PANTHER" id="PTHR42069">
    <property type="entry name" value="HYPHAL ANASTAMOSIS-8 PROTEIN"/>
    <property type="match status" value="1"/>
</dbReference>
<comment type="caution">
    <text evidence="2">The sequence shown here is derived from an EMBL/GenBank/DDBJ whole genome shotgun (WGS) entry which is preliminary data.</text>
</comment>
<organism evidence="2 3">
    <name type="scientific">Pseudocercospora musae</name>
    <dbReference type="NCBI Taxonomy" id="113226"/>
    <lineage>
        <taxon>Eukaryota</taxon>
        <taxon>Fungi</taxon>
        <taxon>Dikarya</taxon>
        <taxon>Ascomycota</taxon>
        <taxon>Pezizomycotina</taxon>
        <taxon>Dothideomycetes</taxon>
        <taxon>Dothideomycetidae</taxon>
        <taxon>Mycosphaerellales</taxon>
        <taxon>Mycosphaerellaceae</taxon>
        <taxon>Pseudocercospora</taxon>
    </lineage>
</organism>
<dbReference type="Proteomes" id="UP000073492">
    <property type="component" value="Unassembled WGS sequence"/>
</dbReference>
<keyword evidence="1" id="KW-0472">Membrane</keyword>
<dbReference type="PANTHER" id="PTHR42069:SF1">
    <property type="entry name" value="MARVEL DOMAIN-CONTAINING PROTEIN"/>
    <property type="match status" value="1"/>
</dbReference>
<feature type="transmembrane region" description="Helical" evidence="1">
    <location>
        <begin position="80"/>
        <end position="102"/>
    </location>
</feature>
<evidence type="ECO:0000313" key="3">
    <source>
        <dbReference type="Proteomes" id="UP000073492"/>
    </source>
</evidence>
<evidence type="ECO:0000313" key="2">
    <source>
        <dbReference type="EMBL" id="KXT00369.1"/>
    </source>
</evidence>
<accession>A0A139HDB7</accession>
<dbReference type="STRING" id="113226.A0A139HDB7"/>
<sequence length="324" mass="36410">MMANNMAGRFHEHTNDMHLKPMHLVDTASISSNRTGSNASYYNPVPDYHNPSQSQFETSELHQLEAYDNRLKQRIRILKLISRVSAAILSATTLGPLLATIIKFLQTKDTYFEVNGVKRTAWAHDTITWYTYMYFGISAISFILNSIILLSYIRSVKAANSASTLSSVWTWTITISHVGIWIASVAIYRYGKEPVDGKFRDLWGWTCSSTAKELQDVLTSVNFGRYCTVQSSGWYSGLANVGMGILSAALLGLAVKRKRGKKVLLQKQWDVRGSGSDFEPLRYNAGAYKTECGWVESWEPRTLELGPRDIGFDTVARNGKTNHE</sequence>
<name>A0A139HDB7_9PEZI</name>
<keyword evidence="1" id="KW-0812">Transmembrane</keyword>
<reference evidence="2 3" key="1">
    <citation type="submission" date="2015-07" db="EMBL/GenBank/DDBJ databases">
        <title>Comparative genomics of the Sigatoka disease complex on banana suggests a link between parallel evolutionary changes in Pseudocercospora fijiensis and Pseudocercospora eumusae and increased virulence on the banana host.</title>
        <authorList>
            <person name="Chang T.-C."/>
            <person name="Salvucci A."/>
            <person name="Crous P.W."/>
            <person name="Stergiopoulos I."/>
        </authorList>
    </citation>
    <scope>NUCLEOTIDE SEQUENCE [LARGE SCALE GENOMIC DNA]</scope>
    <source>
        <strain evidence="2 3">CBS 116634</strain>
    </source>
</reference>
<keyword evidence="3" id="KW-1185">Reference proteome</keyword>
<dbReference type="EMBL" id="LFZO01000683">
    <property type="protein sequence ID" value="KXT00369.1"/>
    <property type="molecule type" value="Genomic_DNA"/>
</dbReference>
<evidence type="ECO:0000256" key="1">
    <source>
        <dbReference type="SAM" id="Phobius"/>
    </source>
</evidence>
<feature type="transmembrane region" description="Helical" evidence="1">
    <location>
        <begin position="165"/>
        <end position="188"/>
    </location>
</feature>
<evidence type="ECO:0008006" key="4">
    <source>
        <dbReference type="Google" id="ProtNLM"/>
    </source>
</evidence>
<gene>
    <name evidence="2" type="ORF">AC579_3815</name>
</gene>
<keyword evidence="1" id="KW-1133">Transmembrane helix</keyword>